<protein>
    <submittedName>
        <fullName evidence="2">Uncharacterized protein</fullName>
    </submittedName>
</protein>
<evidence type="ECO:0000313" key="3">
    <source>
        <dbReference type="Proteomes" id="UP000799423"/>
    </source>
</evidence>
<dbReference type="EMBL" id="MU006350">
    <property type="protein sequence ID" value="KAF2845267.1"/>
    <property type="molecule type" value="Genomic_DNA"/>
</dbReference>
<evidence type="ECO:0000313" key="1">
    <source>
        <dbReference type="EMBL" id="KAF2845007.1"/>
    </source>
</evidence>
<dbReference type="EMBL" id="MU006356">
    <property type="protein sequence ID" value="KAF2845007.1"/>
    <property type="molecule type" value="Genomic_DNA"/>
</dbReference>
<dbReference type="AlphaFoldDB" id="A0A6A7ASC8"/>
<evidence type="ECO:0000313" key="2">
    <source>
        <dbReference type="EMBL" id="KAF2845267.1"/>
    </source>
</evidence>
<name>A0A6A7ASC8_9PLEO</name>
<accession>A0A6A7ASC8</accession>
<proteinExistence type="predicted"/>
<dbReference type="Proteomes" id="UP000799423">
    <property type="component" value="Unassembled WGS sequence"/>
</dbReference>
<keyword evidence="3" id="KW-1185">Reference proteome</keyword>
<sequence length="80" mass="9252">MHVVPTCRIAAASLQFRHKQKHLHTECLVSLVLARSIKLPLPPCWKAIDNSPFTLFNSFLLVRISRFWFTLFPNTVFGRS</sequence>
<reference evidence="2" key="1">
    <citation type="submission" date="2020-01" db="EMBL/GenBank/DDBJ databases">
        <authorList>
            <consortium name="DOE Joint Genome Institute"/>
            <person name="Haridas S."/>
            <person name="Albert R."/>
            <person name="Binder M."/>
            <person name="Bloem J."/>
            <person name="Labutti K."/>
            <person name="Salamov A."/>
            <person name="Andreopoulos B."/>
            <person name="Baker S.E."/>
            <person name="Barry K."/>
            <person name="Bills G."/>
            <person name="Bluhm B.H."/>
            <person name="Cannon C."/>
            <person name="Castanera R."/>
            <person name="Culley D.E."/>
            <person name="Daum C."/>
            <person name="Ezra D."/>
            <person name="Gonzalez J.B."/>
            <person name="Henrissat B."/>
            <person name="Kuo A."/>
            <person name="Liang C."/>
            <person name="Lipzen A."/>
            <person name="Lutzoni F."/>
            <person name="Magnuson J."/>
            <person name="Mondo S."/>
            <person name="Nolan M."/>
            <person name="Ohm R."/>
            <person name="Pangilinan J."/>
            <person name="Park H.-J."/>
            <person name="Ramirez L."/>
            <person name="Alfaro M."/>
            <person name="Sun H."/>
            <person name="Tritt A."/>
            <person name="Yoshinaga Y."/>
            <person name="Zwiers L.-H."/>
            <person name="Turgeon B.G."/>
            <person name="Goodwin S.B."/>
            <person name="Spatafora J.W."/>
            <person name="Crous P.W."/>
            <person name="Grigoriev I.V."/>
        </authorList>
    </citation>
    <scope>NUCLEOTIDE SEQUENCE</scope>
    <source>
        <strain evidence="2">IPT5</strain>
    </source>
</reference>
<gene>
    <name evidence="2" type="ORF">T440DRAFT_279664</name>
    <name evidence="1" type="ORF">T440DRAFT_284646</name>
</gene>
<organism evidence="2 3">
    <name type="scientific">Plenodomus tracheiphilus IPT5</name>
    <dbReference type="NCBI Taxonomy" id="1408161"/>
    <lineage>
        <taxon>Eukaryota</taxon>
        <taxon>Fungi</taxon>
        <taxon>Dikarya</taxon>
        <taxon>Ascomycota</taxon>
        <taxon>Pezizomycotina</taxon>
        <taxon>Dothideomycetes</taxon>
        <taxon>Pleosporomycetidae</taxon>
        <taxon>Pleosporales</taxon>
        <taxon>Pleosporineae</taxon>
        <taxon>Leptosphaeriaceae</taxon>
        <taxon>Plenodomus</taxon>
    </lineage>
</organism>